<dbReference type="Gene3D" id="3.30.70.3370">
    <property type="match status" value="1"/>
</dbReference>
<evidence type="ECO:0000256" key="4">
    <source>
        <dbReference type="RuleBase" id="RU004383"/>
    </source>
</evidence>
<feature type="region of interest" description="Disordered" evidence="5">
    <location>
        <begin position="30"/>
        <end position="65"/>
    </location>
</feature>
<keyword evidence="3" id="KW-0687">Ribonucleoprotein</keyword>
<dbReference type="InterPro" id="IPR018098">
    <property type="entry name" value="Ribosomal_eS24_CS"/>
</dbReference>
<evidence type="ECO:0000256" key="3">
    <source>
        <dbReference type="ARBA" id="ARBA00023274"/>
    </source>
</evidence>
<keyword evidence="7" id="KW-1185">Reference proteome</keyword>
<dbReference type="GO" id="GO:1990904">
    <property type="term" value="C:ribonucleoprotein complex"/>
    <property type="evidence" value="ECO:0007669"/>
    <property type="project" value="UniProtKB-KW"/>
</dbReference>
<evidence type="ECO:0000256" key="2">
    <source>
        <dbReference type="ARBA" id="ARBA00022980"/>
    </source>
</evidence>
<dbReference type="Proteomes" id="UP000078540">
    <property type="component" value="Unassembled WGS sequence"/>
</dbReference>
<dbReference type="SUPFAM" id="SSF54189">
    <property type="entry name" value="Ribosomal proteins S24e, L23 and L15e"/>
    <property type="match status" value="1"/>
</dbReference>
<dbReference type="EMBL" id="KQ976701">
    <property type="protein sequence ID" value="KYM77269.1"/>
    <property type="molecule type" value="Genomic_DNA"/>
</dbReference>
<feature type="compositionally biased region" description="Basic residues" evidence="5">
    <location>
        <begin position="187"/>
        <end position="209"/>
    </location>
</feature>
<feature type="region of interest" description="Disordered" evidence="5">
    <location>
        <begin position="185"/>
        <end position="210"/>
    </location>
</feature>
<dbReference type="GO" id="GO:0006412">
    <property type="term" value="P:translation"/>
    <property type="evidence" value="ECO:0007669"/>
    <property type="project" value="InterPro"/>
</dbReference>
<proteinExistence type="inferred from homology"/>
<name>A0A195AZ84_9HYME</name>
<dbReference type="InterPro" id="IPR053709">
    <property type="entry name" value="eRP_eS24_sf"/>
</dbReference>
<evidence type="ECO:0000313" key="7">
    <source>
        <dbReference type="Proteomes" id="UP000078540"/>
    </source>
</evidence>
<dbReference type="STRING" id="520822.A0A195AZ84"/>
<dbReference type="AlphaFoldDB" id="A0A195AZ84"/>
<keyword evidence="2 6" id="KW-0689">Ribosomal protein</keyword>
<dbReference type="Pfam" id="PF01282">
    <property type="entry name" value="Ribosomal_S24e"/>
    <property type="match status" value="1"/>
</dbReference>
<feature type="compositionally biased region" description="Basic and acidic residues" evidence="5">
    <location>
        <begin position="49"/>
        <end position="65"/>
    </location>
</feature>
<reference evidence="6 7" key="1">
    <citation type="submission" date="2015-09" db="EMBL/GenBank/DDBJ databases">
        <title>Atta colombica WGS genome.</title>
        <authorList>
            <person name="Nygaard S."/>
            <person name="Hu H."/>
            <person name="Boomsma J."/>
            <person name="Zhang G."/>
        </authorList>
    </citation>
    <scope>NUCLEOTIDE SEQUENCE [LARGE SCALE GENOMIC DNA]</scope>
    <source>
        <strain evidence="6">Treedump-2</strain>
        <tissue evidence="6">Whole body</tissue>
    </source>
</reference>
<accession>A0A195AZ84</accession>
<protein>
    <recommendedName>
        <fullName evidence="4">40S ribosomal protein S24</fullName>
    </recommendedName>
</protein>
<dbReference type="PANTHER" id="PTHR10496">
    <property type="entry name" value="40S RIBOSOMAL PROTEIN S24"/>
    <property type="match status" value="1"/>
</dbReference>
<dbReference type="PROSITE" id="PS00529">
    <property type="entry name" value="RIBOSOMAL_S24E"/>
    <property type="match status" value="1"/>
</dbReference>
<dbReference type="InterPro" id="IPR012678">
    <property type="entry name" value="Ribosomal_uL23/eL15/eS24_sf"/>
</dbReference>
<sequence length="241" mass="27702">MIGERSRGRMVSGIQAFSRRHVRWERQGTNTYYKSSRDSSAKEMSVAKNEGKRRSAGKREGRKKDTRLVAVCGPRVCGHDRTSPPTEGTATIRTRKFMTNRLLCRKQMVVDVIHPGQPSVRKTEIREKLAKMYKVTPDVVFVFGFQTNFGGGKSTGFALIYDTLDFAKKFEPKYRLARHGLFEKQKQTRKQRKERKNRMKKVRGTKKSKVGAASKKVGKIIYFEYFSSINISYSITLTLML</sequence>
<comment type="similarity">
    <text evidence="1 4">Belongs to the eukaryotic ribosomal protein eS24 family.</text>
</comment>
<evidence type="ECO:0000313" key="6">
    <source>
        <dbReference type="EMBL" id="KYM77269.1"/>
    </source>
</evidence>
<evidence type="ECO:0000256" key="1">
    <source>
        <dbReference type="ARBA" id="ARBA00009680"/>
    </source>
</evidence>
<dbReference type="HAMAP" id="MF_00545">
    <property type="entry name" value="Ribosomal_eS24"/>
    <property type="match status" value="1"/>
</dbReference>
<gene>
    <name evidence="6" type="ORF">ALC53_12250</name>
</gene>
<dbReference type="GO" id="GO:0005840">
    <property type="term" value="C:ribosome"/>
    <property type="evidence" value="ECO:0007669"/>
    <property type="project" value="UniProtKB-KW"/>
</dbReference>
<dbReference type="GO" id="GO:0003735">
    <property type="term" value="F:structural constituent of ribosome"/>
    <property type="evidence" value="ECO:0007669"/>
    <property type="project" value="InterPro"/>
</dbReference>
<dbReference type="InterPro" id="IPR001976">
    <property type="entry name" value="Ribosomal_eS24"/>
</dbReference>
<organism evidence="6 7">
    <name type="scientific">Atta colombica</name>
    <dbReference type="NCBI Taxonomy" id="520822"/>
    <lineage>
        <taxon>Eukaryota</taxon>
        <taxon>Metazoa</taxon>
        <taxon>Ecdysozoa</taxon>
        <taxon>Arthropoda</taxon>
        <taxon>Hexapoda</taxon>
        <taxon>Insecta</taxon>
        <taxon>Pterygota</taxon>
        <taxon>Neoptera</taxon>
        <taxon>Endopterygota</taxon>
        <taxon>Hymenoptera</taxon>
        <taxon>Apocrita</taxon>
        <taxon>Aculeata</taxon>
        <taxon>Formicoidea</taxon>
        <taxon>Formicidae</taxon>
        <taxon>Myrmicinae</taxon>
        <taxon>Atta</taxon>
    </lineage>
</organism>
<dbReference type="FunFam" id="3.30.70.3370:FF:000001">
    <property type="entry name" value="40S ribosomal protein S24"/>
    <property type="match status" value="1"/>
</dbReference>
<evidence type="ECO:0000256" key="5">
    <source>
        <dbReference type="SAM" id="MobiDB-lite"/>
    </source>
</evidence>